<protein>
    <recommendedName>
        <fullName evidence="1">Transcriptional regulator MraZ</fullName>
    </recommendedName>
</protein>
<evidence type="ECO:0000256" key="6">
    <source>
        <dbReference type="ARBA" id="ARBA00023163"/>
    </source>
</evidence>
<dbReference type="InterPro" id="IPR007159">
    <property type="entry name" value="SpoVT-AbrB_dom"/>
</dbReference>
<dbReference type="InterPro" id="IPR003444">
    <property type="entry name" value="MraZ"/>
</dbReference>
<evidence type="ECO:0000256" key="3">
    <source>
        <dbReference type="ARBA" id="ARBA00022737"/>
    </source>
</evidence>
<keyword evidence="5" id="KW-0238">DNA-binding</keyword>
<dbReference type="CDD" id="cd16320">
    <property type="entry name" value="MraZ_N"/>
    <property type="match status" value="1"/>
</dbReference>
<proteinExistence type="inferred from homology"/>
<dbReference type="InterPro" id="IPR035644">
    <property type="entry name" value="MraZ_C"/>
</dbReference>
<dbReference type="Gene3D" id="3.40.1550.20">
    <property type="entry name" value="Transcriptional regulator MraZ domain"/>
    <property type="match status" value="1"/>
</dbReference>
<dbReference type="InterPro" id="IPR037914">
    <property type="entry name" value="SpoVT-AbrB_sf"/>
</dbReference>
<evidence type="ECO:0000256" key="5">
    <source>
        <dbReference type="ARBA" id="ARBA00023125"/>
    </source>
</evidence>
<organism evidence="8">
    <name type="scientific">marine metagenome</name>
    <dbReference type="NCBI Taxonomy" id="408172"/>
    <lineage>
        <taxon>unclassified sequences</taxon>
        <taxon>metagenomes</taxon>
        <taxon>ecological metagenomes</taxon>
    </lineage>
</organism>
<dbReference type="Pfam" id="PF02381">
    <property type="entry name" value="MraZ"/>
    <property type="match status" value="2"/>
</dbReference>
<dbReference type="CDD" id="cd16321">
    <property type="entry name" value="MraZ_C"/>
    <property type="match status" value="1"/>
</dbReference>
<evidence type="ECO:0000256" key="4">
    <source>
        <dbReference type="ARBA" id="ARBA00023015"/>
    </source>
</evidence>
<accession>A0A381Q7W7</accession>
<dbReference type="NCBIfam" id="TIGR00242">
    <property type="entry name" value="division/cell wall cluster transcriptional repressor MraZ"/>
    <property type="match status" value="1"/>
</dbReference>
<dbReference type="EMBL" id="UINC01001245">
    <property type="protein sequence ID" value="SUZ75425.1"/>
    <property type="molecule type" value="Genomic_DNA"/>
</dbReference>
<dbReference type="PANTHER" id="PTHR34701">
    <property type="entry name" value="TRANSCRIPTIONAL REGULATOR MRAZ"/>
    <property type="match status" value="1"/>
</dbReference>
<dbReference type="SUPFAM" id="SSF89447">
    <property type="entry name" value="AbrB/MazE/MraZ-like"/>
    <property type="match status" value="1"/>
</dbReference>
<dbReference type="PROSITE" id="PS51740">
    <property type="entry name" value="SPOVT_ABRB"/>
    <property type="match status" value="2"/>
</dbReference>
<feature type="domain" description="SpoVT-AbrB" evidence="7">
    <location>
        <begin position="11"/>
        <end position="57"/>
    </location>
</feature>
<dbReference type="AlphaFoldDB" id="A0A381Q7W7"/>
<evidence type="ECO:0000259" key="7">
    <source>
        <dbReference type="PROSITE" id="PS51740"/>
    </source>
</evidence>
<evidence type="ECO:0000313" key="8">
    <source>
        <dbReference type="EMBL" id="SUZ75425.1"/>
    </source>
</evidence>
<dbReference type="GO" id="GO:0003700">
    <property type="term" value="F:DNA-binding transcription factor activity"/>
    <property type="evidence" value="ECO:0007669"/>
    <property type="project" value="InterPro"/>
</dbReference>
<evidence type="ECO:0000256" key="1">
    <source>
        <dbReference type="ARBA" id="ARBA00013860"/>
    </source>
</evidence>
<reference evidence="8" key="1">
    <citation type="submission" date="2018-05" db="EMBL/GenBank/DDBJ databases">
        <authorList>
            <person name="Lanie J.A."/>
            <person name="Ng W.-L."/>
            <person name="Kazmierczak K.M."/>
            <person name="Andrzejewski T.M."/>
            <person name="Davidsen T.M."/>
            <person name="Wayne K.J."/>
            <person name="Tettelin H."/>
            <person name="Glass J.I."/>
            <person name="Rusch D."/>
            <person name="Podicherti R."/>
            <person name="Tsui H.-C.T."/>
            <person name="Winkler M.E."/>
        </authorList>
    </citation>
    <scope>NUCLEOTIDE SEQUENCE</scope>
</reference>
<evidence type="ECO:0000256" key="2">
    <source>
        <dbReference type="ARBA" id="ARBA00022490"/>
    </source>
</evidence>
<dbReference type="GO" id="GO:0000976">
    <property type="term" value="F:transcription cis-regulatory region binding"/>
    <property type="evidence" value="ECO:0007669"/>
    <property type="project" value="TreeGrafter"/>
</dbReference>
<dbReference type="InterPro" id="IPR035642">
    <property type="entry name" value="MraZ_N"/>
</dbReference>
<dbReference type="InterPro" id="IPR020603">
    <property type="entry name" value="MraZ_dom"/>
</dbReference>
<dbReference type="InterPro" id="IPR038619">
    <property type="entry name" value="MraZ_sf"/>
</dbReference>
<gene>
    <name evidence="8" type="ORF">METZ01_LOCUS28279</name>
</gene>
<dbReference type="GO" id="GO:2000143">
    <property type="term" value="P:negative regulation of DNA-templated transcription initiation"/>
    <property type="evidence" value="ECO:0007669"/>
    <property type="project" value="TreeGrafter"/>
</dbReference>
<keyword evidence="6" id="KW-0804">Transcription</keyword>
<feature type="domain" description="SpoVT-AbrB" evidence="7">
    <location>
        <begin position="87"/>
        <end position="130"/>
    </location>
</feature>
<keyword evidence="3" id="KW-0677">Repeat</keyword>
<keyword evidence="4" id="KW-0805">Transcription regulation</keyword>
<name>A0A381Q7W7_9ZZZZ</name>
<dbReference type="HAMAP" id="MF_01008">
    <property type="entry name" value="MraZ"/>
    <property type="match status" value="1"/>
</dbReference>
<keyword evidence="2" id="KW-0963">Cytoplasm</keyword>
<dbReference type="PANTHER" id="PTHR34701:SF1">
    <property type="entry name" value="TRANSCRIPTIONAL REGULATOR MRAZ"/>
    <property type="match status" value="1"/>
</dbReference>
<sequence>MTITENTFTGEFSYTLDAKGRLNIPSKFRSALSPDNDKSFVITKGMDLCVVAYPLVEWQQRVESGLRELSATSQRNRLFVRSLTRFATTVKLDGQGRIQITQFLKEYASLDRDVRIIGVVNKIEIWNPDDLQRMQDLSQDDFDDLSDKVIL</sequence>